<keyword evidence="7" id="KW-1185">Reference proteome</keyword>
<dbReference type="GO" id="GO:0071949">
    <property type="term" value="F:FAD binding"/>
    <property type="evidence" value="ECO:0007669"/>
    <property type="project" value="InterPro"/>
</dbReference>
<gene>
    <name evidence="5" type="ORF">SAMN02982929_06008</name>
    <name evidence="6" type="ORF">SAMN05216506_105278</name>
</gene>
<evidence type="ECO:0000259" key="4">
    <source>
        <dbReference type="Pfam" id="PF01494"/>
    </source>
</evidence>
<feature type="domain" description="FAD-binding" evidence="4">
    <location>
        <begin position="3"/>
        <end position="331"/>
    </location>
</feature>
<dbReference type="Proteomes" id="UP000236729">
    <property type="component" value="Unassembled WGS sequence"/>
</dbReference>
<dbReference type="InterPro" id="IPR002938">
    <property type="entry name" value="FAD-bd"/>
</dbReference>
<dbReference type="AlphaFoldDB" id="A0A1H6EAE4"/>
<dbReference type="InterPro" id="IPR036188">
    <property type="entry name" value="FAD/NAD-bd_sf"/>
</dbReference>
<organism evidence="5 8">
    <name type="scientific">Saccharopolyspora kobensis</name>
    <dbReference type="NCBI Taxonomy" id="146035"/>
    <lineage>
        <taxon>Bacteria</taxon>
        <taxon>Bacillati</taxon>
        <taxon>Actinomycetota</taxon>
        <taxon>Actinomycetes</taxon>
        <taxon>Pseudonocardiales</taxon>
        <taxon>Pseudonocardiaceae</taxon>
        <taxon>Saccharopolyspora</taxon>
    </lineage>
</organism>
<evidence type="ECO:0000313" key="7">
    <source>
        <dbReference type="Proteomes" id="UP000199690"/>
    </source>
</evidence>
<evidence type="ECO:0000256" key="3">
    <source>
        <dbReference type="ARBA" id="ARBA00022827"/>
    </source>
</evidence>
<dbReference type="InterPro" id="IPR050641">
    <property type="entry name" value="RIFMO-like"/>
</dbReference>
<dbReference type="Pfam" id="PF01494">
    <property type="entry name" value="FAD_binding_3"/>
    <property type="match status" value="1"/>
</dbReference>
<protein>
    <submittedName>
        <fullName evidence="5">4,5-epoxidase</fullName>
    </submittedName>
</protein>
<evidence type="ECO:0000256" key="2">
    <source>
        <dbReference type="ARBA" id="ARBA00022630"/>
    </source>
</evidence>
<evidence type="ECO:0000256" key="1">
    <source>
        <dbReference type="ARBA" id="ARBA00001974"/>
    </source>
</evidence>
<dbReference type="RefSeq" id="WP_177247599.1">
    <property type="nucleotide sequence ID" value="NZ_FNVB01000010.1"/>
</dbReference>
<keyword evidence="2" id="KW-0285">Flavoprotein</keyword>
<dbReference type="Gene3D" id="3.40.30.120">
    <property type="match status" value="1"/>
</dbReference>
<dbReference type="Proteomes" id="UP000199690">
    <property type="component" value="Unassembled WGS sequence"/>
</dbReference>
<comment type="cofactor">
    <cofactor evidence="1">
        <name>FAD</name>
        <dbReference type="ChEBI" id="CHEBI:57692"/>
    </cofactor>
</comment>
<evidence type="ECO:0000313" key="5">
    <source>
        <dbReference type="EMBL" id="SEG94828.1"/>
    </source>
</evidence>
<dbReference type="SMR" id="A0A1H6EAE4"/>
<dbReference type="PANTHER" id="PTHR43004">
    <property type="entry name" value="TRK SYSTEM POTASSIUM UPTAKE PROTEIN"/>
    <property type="match status" value="1"/>
</dbReference>
<dbReference type="EMBL" id="FNVB01000010">
    <property type="protein sequence ID" value="SEG94828.1"/>
    <property type="molecule type" value="Genomic_DNA"/>
</dbReference>
<accession>A0A1H6EAE4</accession>
<dbReference type="GO" id="GO:0016709">
    <property type="term" value="F:oxidoreductase activity, acting on paired donors, with incorporation or reduction of molecular oxygen, NAD(P)H as one donor, and incorporation of one atom of oxygen"/>
    <property type="evidence" value="ECO:0007669"/>
    <property type="project" value="UniProtKB-ARBA"/>
</dbReference>
<keyword evidence="3" id="KW-0274">FAD</keyword>
<dbReference type="Gene3D" id="3.50.50.60">
    <property type="entry name" value="FAD/NAD(P)-binding domain"/>
    <property type="match status" value="1"/>
</dbReference>
<dbReference type="PRINTS" id="PR00420">
    <property type="entry name" value="RNGMNOXGNASE"/>
</dbReference>
<dbReference type="SUPFAM" id="SSF51905">
    <property type="entry name" value="FAD/NAD(P)-binding domain"/>
    <property type="match status" value="1"/>
</dbReference>
<dbReference type="PANTHER" id="PTHR43004:SF19">
    <property type="entry name" value="BINDING MONOOXYGENASE, PUTATIVE (JCVI)-RELATED"/>
    <property type="match status" value="1"/>
</dbReference>
<reference evidence="5" key="2">
    <citation type="submission" date="2016-10" db="EMBL/GenBank/DDBJ databases">
        <authorList>
            <person name="de Groot N.N."/>
        </authorList>
    </citation>
    <scope>NUCLEOTIDE SEQUENCE [LARGE SCALE GENOMIC DNA]</scope>
    <source>
        <strain evidence="5">ATCC 20501</strain>
    </source>
</reference>
<dbReference type="Gene3D" id="3.30.70.2450">
    <property type="match status" value="1"/>
</dbReference>
<evidence type="ECO:0000313" key="6">
    <source>
        <dbReference type="EMBL" id="SFD62481.1"/>
    </source>
</evidence>
<sequence length="482" mass="52323">MGVLVVGAGPTGLALACGLRAHGVPVRVIDRAAGPATTSRANILHARGVEVLNRLGALGDLPDRAQHAIRITLHAADKPLATISFGEIEGDQLSALLVSQAEVEAALRGRLTELGGAVEWDRELTDLVQDADGVTATISGQTSRADYAVGCDGAHSAVRRLTGIGFPGAQLVDQWLLADVDTDWDLDRLGSSGWFARDGLFLAMPMRSETDDRWRVMADVEHAEDDVLAQLRRLLPERTGRTDARLREATWTSAFRIHRRLADSYRAGRVLLAGDAAHIHSPFGGQGMNTGIGDAENLAWKLALVVRGRAGSALLDTYQAERRPLAEDVLRGTTANTKIMLANGIAGRAVRNLFTRVANLGAVQRRGTWLASQLWVNYRNGPLGSRRGPRPRPGDRVPDLVCQDADGRPTRLHTELRGRWAVLSGRRPETPLGDAAVHLVPEDHRDEIWLIRPDAHLAWRGTSAADLTHWLRTTLLLTGRTS</sequence>
<evidence type="ECO:0000313" key="8">
    <source>
        <dbReference type="Proteomes" id="UP000236729"/>
    </source>
</evidence>
<accession>A0A1I1TV07</accession>
<dbReference type="EMBL" id="FOME01000005">
    <property type="protein sequence ID" value="SFD62481.1"/>
    <property type="molecule type" value="Genomic_DNA"/>
</dbReference>
<proteinExistence type="predicted"/>
<name>A0A1H6EAE4_9PSEU</name>
<reference evidence="7 8" key="1">
    <citation type="submission" date="2016-10" db="EMBL/GenBank/DDBJ databases">
        <authorList>
            <person name="Varghese N."/>
            <person name="Submissions S."/>
        </authorList>
    </citation>
    <scope>NUCLEOTIDE SEQUENCE [LARGE SCALE GENOMIC DNA]</scope>
    <source>
        <strain evidence="8">ATCC 20501</strain>
        <strain evidence="6 7">CGMCC 4.3529</strain>
    </source>
</reference>